<dbReference type="InterPro" id="IPR023210">
    <property type="entry name" value="NADP_OxRdtase_dom"/>
</dbReference>
<evidence type="ECO:0000259" key="1">
    <source>
        <dbReference type="Pfam" id="PF00248"/>
    </source>
</evidence>
<dbReference type="PRINTS" id="PR00069">
    <property type="entry name" value="ALDKETRDTASE"/>
</dbReference>
<feature type="domain" description="NADP-dependent oxidoreductase" evidence="1">
    <location>
        <begin position="6"/>
        <end position="104"/>
    </location>
</feature>
<keyword evidence="3" id="KW-1185">Reference proteome</keyword>
<dbReference type="InterPro" id="IPR036812">
    <property type="entry name" value="NAD(P)_OxRdtase_dom_sf"/>
</dbReference>
<comment type="caution">
    <text evidence="2">The sequence shown here is derived from an EMBL/GenBank/DDBJ whole genome shotgun (WGS) entry which is preliminary data.</text>
</comment>
<dbReference type="STRING" id="29170.A0A368F3R1"/>
<gene>
    <name evidence="2" type="ORF">ANCCAN_28006</name>
</gene>
<dbReference type="OrthoDB" id="416253at2759"/>
<dbReference type="Proteomes" id="UP000252519">
    <property type="component" value="Unassembled WGS sequence"/>
</dbReference>
<dbReference type="AlphaFoldDB" id="A0A368F3R1"/>
<dbReference type="EMBL" id="JOJR01008644">
    <property type="protein sequence ID" value="RCN26268.1"/>
    <property type="molecule type" value="Genomic_DNA"/>
</dbReference>
<evidence type="ECO:0000313" key="2">
    <source>
        <dbReference type="EMBL" id="RCN26268.1"/>
    </source>
</evidence>
<protein>
    <submittedName>
        <fullName evidence="2">Oxidoreductase, aldo/keto reductase family protein</fullName>
    </submittedName>
</protein>
<dbReference type="PANTHER" id="PTHR11732">
    <property type="entry name" value="ALDO/KETO REDUCTASE"/>
    <property type="match status" value="1"/>
</dbReference>
<organism evidence="2 3">
    <name type="scientific">Ancylostoma caninum</name>
    <name type="common">Dog hookworm</name>
    <dbReference type="NCBI Taxonomy" id="29170"/>
    <lineage>
        <taxon>Eukaryota</taxon>
        <taxon>Metazoa</taxon>
        <taxon>Ecdysozoa</taxon>
        <taxon>Nematoda</taxon>
        <taxon>Chromadorea</taxon>
        <taxon>Rhabditida</taxon>
        <taxon>Rhabditina</taxon>
        <taxon>Rhabditomorpha</taxon>
        <taxon>Strongyloidea</taxon>
        <taxon>Ancylostomatidae</taxon>
        <taxon>Ancylostomatinae</taxon>
        <taxon>Ancylostoma</taxon>
    </lineage>
</organism>
<proteinExistence type="predicted"/>
<dbReference type="InterPro" id="IPR020471">
    <property type="entry name" value="AKR"/>
</dbReference>
<dbReference type="Pfam" id="PF00248">
    <property type="entry name" value="Aldo_ket_red"/>
    <property type="match status" value="1"/>
</dbReference>
<dbReference type="SUPFAM" id="SSF51430">
    <property type="entry name" value="NAD(P)-linked oxidoreductase"/>
    <property type="match status" value="1"/>
</dbReference>
<accession>A0A368F3R1</accession>
<name>A0A368F3R1_ANCCA</name>
<reference evidence="2 3" key="1">
    <citation type="submission" date="2014-10" db="EMBL/GenBank/DDBJ databases">
        <title>Draft genome of the hookworm Ancylostoma caninum.</title>
        <authorList>
            <person name="Mitreva M."/>
        </authorList>
    </citation>
    <scope>NUCLEOTIDE SEQUENCE [LARGE SCALE GENOMIC DNA]</scope>
    <source>
        <strain evidence="2 3">Baltimore</strain>
    </source>
</reference>
<dbReference type="Gene3D" id="3.20.20.100">
    <property type="entry name" value="NADP-dependent oxidoreductase domain"/>
    <property type="match status" value="1"/>
</dbReference>
<sequence length="145" mass="16330">MKSSYSRISRAHAVQVGKAVEAALKAGYTHIDCAWIYRNQVEIGEVLKRLFSSTHKREDIFVTSKVWNTFHSAAGCKKNVEEILAQLQLKYIDLMLIHWPGGYEEGSDPFPKVRPSLAASLIVLQSHHHDDIDLSAISIFIVRPS</sequence>
<evidence type="ECO:0000313" key="3">
    <source>
        <dbReference type="Proteomes" id="UP000252519"/>
    </source>
</evidence>
<dbReference type="GO" id="GO:0016491">
    <property type="term" value="F:oxidoreductase activity"/>
    <property type="evidence" value="ECO:0007669"/>
    <property type="project" value="InterPro"/>
</dbReference>